<evidence type="ECO:0000256" key="2">
    <source>
        <dbReference type="ARBA" id="ARBA00006787"/>
    </source>
</evidence>
<keyword evidence="5" id="KW-0408">Iron</keyword>
<comment type="cofactor">
    <cofactor evidence="1">
        <name>Fe(2+)</name>
        <dbReference type="ChEBI" id="CHEBI:29033"/>
    </cofactor>
</comment>
<evidence type="ECO:0000256" key="5">
    <source>
        <dbReference type="ARBA" id="ARBA00023004"/>
    </source>
</evidence>
<evidence type="ECO:0000256" key="3">
    <source>
        <dbReference type="ARBA" id="ARBA00022723"/>
    </source>
</evidence>
<evidence type="ECO:0000256" key="4">
    <source>
        <dbReference type="ARBA" id="ARBA00023002"/>
    </source>
</evidence>
<keyword evidence="4" id="KW-0560">Oxidoreductase</keyword>
<name>A0A3B1DW48_9ZZZZ</name>
<comment type="similarity">
    <text evidence="2">Belongs to the carotenoid oxygenase family.</text>
</comment>
<dbReference type="PANTHER" id="PTHR10543:SF89">
    <property type="entry name" value="CAROTENOID 9,10(9',10')-CLEAVAGE DIOXYGENASE 1"/>
    <property type="match status" value="1"/>
</dbReference>
<accession>A0A3B1DW48</accession>
<reference evidence="6" key="1">
    <citation type="submission" date="2018-10" db="EMBL/GenBank/DDBJ databases">
        <authorList>
            <person name="Aoki K."/>
        </authorList>
    </citation>
    <scope>NUCLEOTIDE SEQUENCE</scope>
</reference>
<keyword evidence="3" id="KW-0479">Metal-binding</keyword>
<proteinExistence type="inferred from homology"/>
<evidence type="ECO:0000256" key="1">
    <source>
        <dbReference type="ARBA" id="ARBA00001954"/>
    </source>
</evidence>
<dbReference type="InterPro" id="IPR004294">
    <property type="entry name" value="Carotenoid_Oase"/>
</dbReference>
<dbReference type="GO" id="GO:0046872">
    <property type="term" value="F:metal ion binding"/>
    <property type="evidence" value="ECO:0007669"/>
    <property type="project" value="UniProtKB-KW"/>
</dbReference>
<dbReference type="PANTHER" id="PTHR10543">
    <property type="entry name" value="BETA-CAROTENE DIOXYGENASE"/>
    <property type="match status" value="1"/>
</dbReference>
<gene>
    <name evidence="6" type="ORF">MNB_ARC-1_830</name>
</gene>
<organism evidence="6">
    <name type="scientific">hydrothermal vent metagenome</name>
    <dbReference type="NCBI Taxonomy" id="652676"/>
    <lineage>
        <taxon>unclassified sequences</taxon>
        <taxon>metagenomes</taxon>
        <taxon>ecological metagenomes</taxon>
    </lineage>
</organism>
<dbReference type="AlphaFoldDB" id="A0A3B1DW48"/>
<dbReference type="EMBL" id="UOYO01000003">
    <property type="protein sequence ID" value="VAY86293.1"/>
    <property type="molecule type" value="Genomic_DNA"/>
</dbReference>
<keyword evidence="6" id="KW-0223">Dioxygenase</keyword>
<protein>
    <submittedName>
        <fullName evidence="6">Dioxygenase, putative</fullName>
    </submittedName>
</protein>
<evidence type="ECO:0000313" key="6">
    <source>
        <dbReference type="EMBL" id="VAY86293.1"/>
    </source>
</evidence>
<dbReference type="Pfam" id="PF03055">
    <property type="entry name" value="RPE65"/>
    <property type="match status" value="1"/>
</dbReference>
<dbReference type="GO" id="GO:0010436">
    <property type="term" value="F:carotenoid dioxygenase activity"/>
    <property type="evidence" value="ECO:0007669"/>
    <property type="project" value="TreeGrafter"/>
</dbReference>
<dbReference type="GO" id="GO:0016121">
    <property type="term" value="P:carotene catabolic process"/>
    <property type="evidence" value="ECO:0007669"/>
    <property type="project" value="TreeGrafter"/>
</dbReference>
<sequence>MNRRNFLRLNMSLFSIYASSYIIGCGDTSTNNSTTTNTNSASNKALINTTSLSKRPESGSFDIIIENTIPSDLKGTLYRNGPSIFERNGVRKNHILDGDGFITALNISDSKATFKGEFVKTSKFIAEENAGEFLFDTWDFANQNNNIGILSTDNDSNQSSVSVKYIDGTLYTFDESAPPYLIDTNDLSAKLAPDPFAKLYLHSAHGKKDSVNGDFVNFGIQYGDPTAQGLKKLYHYLHISIINKNKIKFYKKIELGGILNNNRLDGLYFHDFFITKNYIIFNLQPLFSDIRSVYPINKEFGEEETSLAGSYRWDEKVKNKIVVADRHNPKADVVVIDTPSTKAWWHSSNAYEEDNKIILDFITYDKFDFFDKKTNSVANIATGSINEKLIGTNDGYPTRHIISLSEKSAQTGSYTKGTFVSEDILNKKFACEFSTINNAYLTKKNNFFYAAIADNGSLNGIGRFNNKTNNWDGAYLFPKYYTCGEPIFCPKDNSINEDDGYLISTVHNLKEELSFVAIFDSKNVSKGAVAKVHLNTSLPMRLHGEWVGE</sequence>